<dbReference type="GO" id="GO:0004672">
    <property type="term" value="F:protein kinase activity"/>
    <property type="evidence" value="ECO:0007669"/>
    <property type="project" value="InterPro"/>
</dbReference>
<dbReference type="InterPro" id="IPR000719">
    <property type="entry name" value="Prot_kinase_dom"/>
</dbReference>
<dbReference type="Gene3D" id="1.10.510.10">
    <property type="entry name" value="Transferase(Phosphotransferase) domain 1"/>
    <property type="match status" value="1"/>
</dbReference>
<keyword evidence="3" id="KW-0808">Transferase</keyword>
<feature type="binding site" evidence="1">
    <location>
        <position position="855"/>
    </location>
    <ligand>
        <name>Zn(2+)</name>
        <dbReference type="ChEBI" id="CHEBI:29105"/>
    </ligand>
</feature>
<dbReference type="GO" id="GO:0046872">
    <property type="term" value="F:metal ion binding"/>
    <property type="evidence" value="ECO:0007669"/>
    <property type="project" value="UniProtKB-KW"/>
</dbReference>
<feature type="domain" description="Protein kinase" evidence="2">
    <location>
        <begin position="253"/>
        <end position="518"/>
    </location>
</feature>
<dbReference type="SMART" id="SM01260">
    <property type="entry name" value="LANC_like"/>
    <property type="match status" value="1"/>
</dbReference>
<evidence type="ECO:0000256" key="1">
    <source>
        <dbReference type="PIRSR" id="PIRSR607822-1"/>
    </source>
</evidence>
<gene>
    <name evidence="3" type="ORF">F4562_004430</name>
</gene>
<dbReference type="PANTHER" id="PTHR12736:SF7">
    <property type="entry name" value="LANC-LIKE PROTEIN 3"/>
    <property type="match status" value="1"/>
</dbReference>
<dbReference type="Gene3D" id="1.50.10.20">
    <property type="match status" value="1"/>
</dbReference>
<evidence type="ECO:0000313" key="3">
    <source>
        <dbReference type="EMBL" id="MBB5821368.1"/>
    </source>
</evidence>
<sequence>MGKTTGGETRSGAADNLLEDVVRAILEREAKQAAGVADFGEGDSGAVGSGSGEVSSQVDAGASWQIRPSVPWTYVTPVDAAARDQGWKLHLSATPLSAPVVLARAAEVLARHRCPFKFAATLEELSKLVSREQDRGSVGKFITVYPPDDETAVALAEELHQATYGLSGPPILSDRVYKPGSLVHYRFGVFSAPSELDNDGSYASRLTAPDGTRVVDERNAWYSPPAWAPCPFESGQAPARTVAPQAVLLADRFVVRRAIRHGAKGGVFLAEDRTTGTEVIVKRARPHLGASFDGRDEQDLLRHEARMLELFGPLGVTAAKVALFEADDNLFLAQEHVPGMVLSGWVGERRFSVTGEEWRDLVLRVARRLVALVASVHAQGYVLRDLTPNNVMVTDDGDCRLIDLEMAAVPGALVRRAFTLGYAPPEQVHAAMHAPAPAVTADLYALGGTLFFLATGCQPALAADRPVGARSRNSRLETLVNVAAAGDVVSSALIPAILGLMQEDPTRRWDLGQVELFLDRMVVGFPSVVADGWLPGVGEQDRLLHDGLTHVLRTMSPAEVADPAPQGALWPTSGFGATADPCAVQYGAAGVLTLLASVVEASNETSGMPDLRADLVAGLRDAADWTVRRMAGEHRPSPGLYFGRAGIAWALHEAGRALDDPALRTAGTDLALGLPISWPNPDVCHGLAGTGLALLHFWHATGEARFRDRAGDCADALLKAAQHTSDGVLWPIPKDFDSALAGVTHYGFAHGVAGIGAFLLAAGTALGRDDCLETALAAGDTLLAAAEYRGEAAFWSDGPSSKGGLTHWCSGSSGVGTFLVRLYAATGDSRFREAAEAAAAAVYTRRLSAGTAACHGLAGDGQFLLDAADLLGEPVYHEWAADLAALLWARAALRDGLLVVPDENGTEVSVGWNTGLAGVLDFLHRLRHGGPRPWTADDIALRPAGAV</sequence>
<dbReference type="Pfam" id="PF00069">
    <property type="entry name" value="Pkinase"/>
    <property type="match status" value="1"/>
</dbReference>
<dbReference type="NCBIfam" id="NF038150">
    <property type="entry name" value="lanthi_synth_IV"/>
    <property type="match status" value="1"/>
</dbReference>
<dbReference type="PRINTS" id="PR01950">
    <property type="entry name" value="LANCSUPER"/>
</dbReference>
<reference evidence="3 4" key="1">
    <citation type="submission" date="2020-08" db="EMBL/GenBank/DDBJ databases">
        <title>Sequencing the genomes of 1000 actinobacteria strains.</title>
        <authorList>
            <person name="Klenk H.-P."/>
        </authorList>
    </citation>
    <scope>NUCLEOTIDE SEQUENCE [LARGE SCALE GENOMIC DNA]</scope>
    <source>
        <strain evidence="3 4">DSM 46887</strain>
    </source>
</reference>
<dbReference type="AlphaFoldDB" id="A0A7W9MIB9"/>
<name>A0A7W9MIB9_9ACTN</name>
<feature type="binding site" evidence="1">
    <location>
        <position position="809"/>
    </location>
    <ligand>
        <name>Zn(2+)</name>
        <dbReference type="ChEBI" id="CHEBI:29105"/>
    </ligand>
</feature>
<dbReference type="InterPro" id="IPR011009">
    <property type="entry name" value="Kinase-like_dom_sf"/>
</dbReference>
<keyword evidence="1" id="KW-0479">Metal-binding</keyword>
<dbReference type="EMBL" id="JACHMP010000001">
    <property type="protein sequence ID" value="MBB5821368.1"/>
    <property type="molecule type" value="Genomic_DNA"/>
</dbReference>
<feature type="binding site" evidence="1">
    <location>
        <position position="854"/>
    </location>
    <ligand>
        <name>Zn(2+)</name>
        <dbReference type="ChEBI" id="CHEBI:29105"/>
    </ligand>
</feature>
<dbReference type="SUPFAM" id="SSF56112">
    <property type="entry name" value="Protein kinase-like (PK-like)"/>
    <property type="match status" value="1"/>
</dbReference>
<dbReference type="SMART" id="SM00220">
    <property type="entry name" value="S_TKc"/>
    <property type="match status" value="1"/>
</dbReference>
<dbReference type="GO" id="GO:0031179">
    <property type="term" value="P:peptide modification"/>
    <property type="evidence" value="ECO:0007669"/>
    <property type="project" value="InterPro"/>
</dbReference>
<dbReference type="Pfam" id="PF05147">
    <property type="entry name" value="LANC_like"/>
    <property type="match status" value="1"/>
</dbReference>
<dbReference type="CDD" id="cd04791">
    <property type="entry name" value="LanC_SerThrkinase"/>
    <property type="match status" value="1"/>
</dbReference>
<keyword evidence="1" id="KW-0862">Zinc</keyword>
<dbReference type="SUPFAM" id="SSF158745">
    <property type="entry name" value="LanC-like"/>
    <property type="match status" value="1"/>
</dbReference>
<comment type="caution">
    <text evidence="3">The sequence shown here is derived from an EMBL/GenBank/DDBJ whole genome shotgun (WGS) entry which is preliminary data.</text>
</comment>
<proteinExistence type="predicted"/>
<dbReference type="Pfam" id="PF25816">
    <property type="entry name" value="RamC_N"/>
    <property type="match status" value="1"/>
</dbReference>
<dbReference type="InterPro" id="IPR058053">
    <property type="entry name" value="RamC_C"/>
</dbReference>
<evidence type="ECO:0000313" key="4">
    <source>
        <dbReference type="Proteomes" id="UP000540685"/>
    </source>
</evidence>
<keyword evidence="4" id="KW-1185">Reference proteome</keyword>
<organism evidence="3 4">
    <name type="scientific">Streptosporangium becharense</name>
    <dbReference type="NCBI Taxonomy" id="1816182"/>
    <lineage>
        <taxon>Bacteria</taxon>
        <taxon>Bacillati</taxon>
        <taxon>Actinomycetota</taxon>
        <taxon>Actinomycetes</taxon>
        <taxon>Streptosporangiales</taxon>
        <taxon>Streptosporangiaceae</taxon>
        <taxon>Streptosporangium</taxon>
    </lineage>
</organism>
<protein>
    <submittedName>
        <fullName evidence="3">tRNA A-37 threonylcarbamoyl transferase component Bud32</fullName>
    </submittedName>
</protein>
<dbReference type="PROSITE" id="PS50011">
    <property type="entry name" value="PROTEIN_KINASE_DOM"/>
    <property type="match status" value="1"/>
</dbReference>
<dbReference type="PRINTS" id="PR01955">
    <property type="entry name" value="LANCFRANKIA"/>
</dbReference>
<dbReference type="PANTHER" id="PTHR12736">
    <property type="entry name" value="LANC-LIKE PROTEIN"/>
    <property type="match status" value="1"/>
</dbReference>
<dbReference type="Gene3D" id="3.30.200.20">
    <property type="entry name" value="Phosphorylase Kinase, domain 1"/>
    <property type="match status" value="1"/>
</dbReference>
<dbReference type="InterPro" id="IPR007822">
    <property type="entry name" value="LANC-like"/>
</dbReference>
<dbReference type="InterPro" id="IPR057929">
    <property type="entry name" value="RamC_N"/>
</dbReference>
<evidence type="ECO:0000259" key="2">
    <source>
        <dbReference type="PROSITE" id="PS50011"/>
    </source>
</evidence>
<dbReference type="Proteomes" id="UP000540685">
    <property type="component" value="Unassembled WGS sequence"/>
</dbReference>
<dbReference type="GO" id="GO:0005886">
    <property type="term" value="C:plasma membrane"/>
    <property type="evidence" value="ECO:0007669"/>
    <property type="project" value="TreeGrafter"/>
</dbReference>
<dbReference type="RefSeq" id="WP_184545890.1">
    <property type="nucleotide sequence ID" value="NZ_JACHMP010000001.1"/>
</dbReference>
<dbReference type="GO" id="GO:0005524">
    <property type="term" value="F:ATP binding"/>
    <property type="evidence" value="ECO:0007669"/>
    <property type="project" value="InterPro"/>
</dbReference>
<accession>A0A7W9MIB9</accession>